<evidence type="ECO:0000256" key="4">
    <source>
        <dbReference type="ARBA" id="ARBA00023002"/>
    </source>
</evidence>
<keyword evidence="5 7" id="KW-0520">NAD</keyword>
<evidence type="ECO:0000256" key="7">
    <source>
        <dbReference type="HAMAP-Rule" id="MF_00196"/>
    </source>
</evidence>
<dbReference type="EC" id="1.1.1.17" evidence="2 7"/>
<evidence type="ECO:0000259" key="9">
    <source>
        <dbReference type="Pfam" id="PF08125"/>
    </source>
</evidence>
<feature type="domain" description="Mannitol dehydrogenase C-terminal" evidence="9">
    <location>
        <begin position="201"/>
        <end position="344"/>
    </location>
</feature>
<comment type="catalytic activity">
    <reaction evidence="6 7">
        <text>D-mannitol 1-phosphate + NAD(+) = beta-D-fructose 6-phosphate + NADH + H(+)</text>
        <dbReference type="Rhea" id="RHEA:19661"/>
        <dbReference type="ChEBI" id="CHEBI:15378"/>
        <dbReference type="ChEBI" id="CHEBI:57540"/>
        <dbReference type="ChEBI" id="CHEBI:57634"/>
        <dbReference type="ChEBI" id="CHEBI:57945"/>
        <dbReference type="ChEBI" id="CHEBI:61381"/>
        <dbReference type="EC" id="1.1.1.17"/>
    </reaction>
</comment>
<organism evidence="10 11">
    <name type="scientific">Microbacterium suwonense</name>
    <dbReference type="NCBI Taxonomy" id="683047"/>
    <lineage>
        <taxon>Bacteria</taxon>
        <taxon>Bacillati</taxon>
        <taxon>Actinomycetota</taxon>
        <taxon>Actinomycetes</taxon>
        <taxon>Micrococcales</taxon>
        <taxon>Microbacteriaceae</taxon>
        <taxon>Microbacterium</taxon>
    </lineage>
</organism>
<dbReference type="InterPro" id="IPR036291">
    <property type="entry name" value="NAD(P)-bd_dom_sf"/>
</dbReference>
<evidence type="ECO:0000259" key="8">
    <source>
        <dbReference type="Pfam" id="PF01232"/>
    </source>
</evidence>
<dbReference type="Gene3D" id="3.40.50.720">
    <property type="entry name" value="NAD(P)-binding Rossmann-like Domain"/>
    <property type="match status" value="1"/>
</dbReference>
<proteinExistence type="inferred from homology"/>
<accession>A0ABN6WZW6</accession>
<dbReference type="PRINTS" id="PR00084">
    <property type="entry name" value="MTLDHDRGNASE"/>
</dbReference>
<reference evidence="11" key="1">
    <citation type="journal article" date="2019" name="Int. J. Syst. Evol. Microbiol.">
        <title>The Global Catalogue of Microorganisms (GCM) 10K type strain sequencing project: providing services to taxonomists for standard genome sequencing and annotation.</title>
        <authorList>
            <consortium name="The Broad Institute Genomics Platform"/>
            <consortium name="The Broad Institute Genome Sequencing Center for Infectious Disease"/>
            <person name="Wu L."/>
            <person name="Ma J."/>
        </authorList>
    </citation>
    <scope>NUCLEOTIDE SEQUENCE [LARGE SCALE GENOMIC DNA]</scope>
    <source>
        <strain evidence="11">NBRC 106310</strain>
    </source>
</reference>
<dbReference type="PANTHER" id="PTHR30524">
    <property type="entry name" value="MANNITOL-1-PHOSPHATE 5-DEHYDROGENASE"/>
    <property type="match status" value="1"/>
</dbReference>
<evidence type="ECO:0000256" key="6">
    <source>
        <dbReference type="ARBA" id="ARBA00048615"/>
    </source>
</evidence>
<keyword evidence="11" id="KW-1185">Reference proteome</keyword>
<gene>
    <name evidence="7 10" type="primary">mtlD</name>
    <name evidence="10" type="ORF">GCM10025863_03410</name>
</gene>
<evidence type="ECO:0000256" key="2">
    <source>
        <dbReference type="ARBA" id="ARBA00012939"/>
    </source>
</evidence>
<dbReference type="PANTHER" id="PTHR30524:SF0">
    <property type="entry name" value="ALTRONATE OXIDOREDUCTASE-RELATED"/>
    <property type="match status" value="1"/>
</dbReference>
<evidence type="ECO:0000313" key="10">
    <source>
        <dbReference type="EMBL" id="BDZ37727.1"/>
    </source>
</evidence>
<dbReference type="InterPro" id="IPR013118">
    <property type="entry name" value="Mannitol_DH_C"/>
</dbReference>
<dbReference type="InterPro" id="IPR013131">
    <property type="entry name" value="Mannitol_DH_N"/>
</dbReference>
<evidence type="ECO:0000256" key="1">
    <source>
        <dbReference type="ARBA" id="ARBA00006541"/>
    </source>
</evidence>
<dbReference type="InterPro" id="IPR013328">
    <property type="entry name" value="6PGD_dom2"/>
</dbReference>
<dbReference type="Pfam" id="PF08125">
    <property type="entry name" value="Mannitol_dh_C"/>
    <property type="match status" value="1"/>
</dbReference>
<dbReference type="Gene3D" id="1.10.1040.10">
    <property type="entry name" value="N-(1-d-carboxylethyl)-l-norvaline Dehydrogenase, domain 2"/>
    <property type="match status" value="1"/>
</dbReference>
<dbReference type="Proteomes" id="UP001321543">
    <property type="component" value="Chromosome"/>
</dbReference>
<feature type="binding site" evidence="7">
    <location>
        <begin position="3"/>
        <end position="14"/>
    </location>
    <ligand>
        <name>NAD(+)</name>
        <dbReference type="ChEBI" id="CHEBI:57540"/>
    </ligand>
</feature>
<protein>
    <recommendedName>
        <fullName evidence="3 7">Mannitol-1-phosphate 5-dehydrogenase</fullName>
        <ecNumber evidence="2 7">1.1.1.17</ecNumber>
    </recommendedName>
</protein>
<dbReference type="Pfam" id="PF01232">
    <property type="entry name" value="Mannitol_dh"/>
    <property type="match status" value="1"/>
</dbReference>
<name>A0ABN6WZW6_9MICO</name>
<comment type="similarity">
    <text evidence="1 7">Belongs to the mannitol dehydrogenase family.</text>
</comment>
<evidence type="ECO:0000313" key="11">
    <source>
        <dbReference type="Proteomes" id="UP001321543"/>
    </source>
</evidence>
<dbReference type="InterPro" id="IPR008927">
    <property type="entry name" value="6-PGluconate_DH-like_C_sf"/>
</dbReference>
<dbReference type="SUPFAM" id="SSF48179">
    <property type="entry name" value="6-phosphogluconate dehydrogenase C-terminal domain-like"/>
    <property type="match status" value="1"/>
</dbReference>
<feature type="domain" description="Mannitol dehydrogenase N-terminal" evidence="8">
    <location>
        <begin position="1"/>
        <end position="194"/>
    </location>
</feature>
<dbReference type="HAMAP" id="MF_00196">
    <property type="entry name" value="Mannitol_dehydrog"/>
    <property type="match status" value="1"/>
</dbReference>
<dbReference type="NCBIfam" id="NF002652">
    <property type="entry name" value="PRK02318.2-5"/>
    <property type="match status" value="1"/>
</dbReference>
<dbReference type="InterPro" id="IPR000669">
    <property type="entry name" value="Mannitol_DH"/>
</dbReference>
<dbReference type="EMBL" id="AP027728">
    <property type="protein sequence ID" value="BDZ37727.1"/>
    <property type="molecule type" value="Genomic_DNA"/>
</dbReference>
<sequence>MKAVHFGAGNIGRGFVGLLLHQGGYELVFSDVAAGLVDAINAADGYTVHEVGEGGADTQVTGFRAVNSAEDPEGLVAEITDADVVTTAVGATVLRFVAAPILDALRRRDPAAAPLQIMACENAIGATDLLKQEIIARAGEGWEALAGRAVFANTAVDRIVPGQPADAGIDVTVEPFFEWAIEQGPFGGNLPNIPGAHFVDDLAPYIERKLFTVNTGHATTAYLGAQAGIERISDVLADETIAAQVAAALAETSALLAVKHGLDPQELAEYRATILRRFANPALPDTVWRVGRQPLRKLSRHERFIGPAAEAVENGLSADALLVAVRAALAFDDPADEQSVELQQRLRTEDAVQLASDVTGLDAQHPLFPAVSEAFTSRAAEVAGSL</sequence>
<dbReference type="SUPFAM" id="SSF51735">
    <property type="entry name" value="NAD(P)-binding Rossmann-fold domains"/>
    <property type="match status" value="1"/>
</dbReference>
<evidence type="ECO:0000256" key="5">
    <source>
        <dbReference type="ARBA" id="ARBA00023027"/>
    </source>
</evidence>
<keyword evidence="4 7" id="KW-0560">Oxidoreductase</keyword>
<dbReference type="InterPro" id="IPR023028">
    <property type="entry name" value="Mannitol_1_phos_5_DH"/>
</dbReference>
<dbReference type="RefSeq" id="WP_286301551.1">
    <property type="nucleotide sequence ID" value="NZ_AP027728.1"/>
</dbReference>
<evidence type="ECO:0000256" key="3">
    <source>
        <dbReference type="ARBA" id="ARBA00016219"/>
    </source>
</evidence>